<gene>
    <name evidence="1" type="ORF">ABR748_37345</name>
</gene>
<organism evidence="1 2">
    <name type="scientific">Streptomyces microflavus</name>
    <name type="common">Streptomyces lipmanii</name>
    <dbReference type="NCBI Taxonomy" id="1919"/>
    <lineage>
        <taxon>Bacteria</taxon>
        <taxon>Bacillati</taxon>
        <taxon>Actinomycetota</taxon>
        <taxon>Actinomycetes</taxon>
        <taxon>Kitasatosporales</taxon>
        <taxon>Streptomycetaceae</taxon>
        <taxon>Streptomyces</taxon>
    </lineage>
</organism>
<keyword evidence="2" id="KW-1185">Reference proteome</keyword>
<evidence type="ECO:0000313" key="2">
    <source>
        <dbReference type="Proteomes" id="UP001456562"/>
    </source>
</evidence>
<evidence type="ECO:0000313" key="1">
    <source>
        <dbReference type="EMBL" id="MER0429800.1"/>
    </source>
</evidence>
<protein>
    <submittedName>
        <fullName evidence="1">Uncharacterized protein</fullName>
    </submittedName>
</protein>
<sequence length="42" mass="4880">MATLKDEVVVKKWGWSQELQRERVMAAQSQLTIQPAARMRHA</sequence>
<comment type="caution">
    <text evidence="1">The sequence shown here is derived from an EMBL/GenBank/DDBJ whole genome shotgun (WGS) entry which is preliminary data.</text>
</comment>
<reference evidence="1 2" key="1">
    <citation type="submission" date="2024-01" db="EMBL/GenBank/DDBJ databases">
        <title>Metagenomic exploration of the rhizosphere soil microbial community and their significance in facilitating the development of wild simulated ginseng.</title>
        <authorList>
            <person name="Huang J."/>
        </authorList>
    </citation>
    <scope>NUCLEOTIDE SEQUENCE [LARGE SCALE GENOMIC DNA]</scope>
    <source>
        <strain evidence="1 2">WY141</strain>
    </source>
</reference>
<dbReference type="RefSeq" id="WP_278254975.1">
    <property type="nucleotide sequence ID" value="NZ_JBEJUE010000075.1"/>
</dbReference>
<dbReference type="Proteomes" id="UP001456562">
    <property type="component" value="Unassembled WGS sequence"/>
</dbReference>
<name>A0ABV1QF47_STRMI</name>
<accession>A0ABV1QF47</accession>
<dbReference type="EMBL" id="JBEJUE010000075">
    <property type="protein sequence ID" value="MER0429800.1"/>
    <property type="molecule type" value="Genomic_DNA"/>
</dbReference>
<proteinExistence type="predicted"/>